<dbReference type="OrthoDB" id="4246062at2"/>
<evidence type="ECO:0000313" key="1">
    <source>
        <dbReference type="EMBL" id="TDD62681.1"/>
    </source>
</evidence>
<comment type="caution">
    <text evidence="1">The sequence shown here is derived from an EMBL/GenBank/DDBJ whole genome shotgun (WGS) entry which is preliminary data.</text>
</comment>
<sequence>MFTFREPGATLSARRCFANVGETNINQPYVHGSSSGNNAGWFIYNPGDGSEYRHNFPKNEVKEQNYGKIYEVHIN</sequence>
<organism evidence="1 2">
    <name type="scientific">Kribbella antibiotica</name>
    <dbReference type="NCBI Taxonomy" id="190195"/>
    <lineage>
        <taxon>Bacteria</taxon>
        <taxon>Bacillati</taxon>
        <taxon>Actinomycetota</taxon>
        <taxon>Actinomycetes</taxon>
        <taxon>Propionibacteriales</taxon>
        <taxon>Kribbellaceae</taxon>
        <taxon>Kribbella</taxon>
    </lineage>
</organism>
<dbReference type="RefSeq" id="WP_132165029.1">
    <property type="nucleotide sequence ID" value="NZ_SMKX01000005.1"/>
</dbReference>
<dbReference type="InterPro" id="IPR015791">
    <property type="entry name" value="Antimic/Inh_G_crystallin-like"/>
</dbReference>
<reference evidence="1 2" key="1">
    <citation type="submission" date="2019-03" db="EMBL/GenBank/DDBJ databases">
        <title>Draft genome sequences of novel Actinobacteria.</title>
        <authorList>
            <person name="Sahin N."/>
            <person name="Ay H."/>
            <person name="Saygin H."/>
        </authorList>
    </citation>
    <scope>NUCLEOTIDE SEQUENCE [LARGE SCALE GENOMIC DNA]</scope>
    <source>
        <strain evidence="1 2">JCM 13523</strain>
    </source>
</reference>
<protein>
    <submittedName>
        <fullName evidence="1">Uncharacterized protein</fullName>
    </submittedName>
</protein>
<proteinExistence type="predicted"/>
<keyword evidence="2" id="KW-1185">Reference proteome</keyword>
<name>A0A4R4ZU68_9ACTN</name>
<gene>
    <name evidence="1" type="ORF">E1263_02890</name>
</gene>
<dbReference type="AlphaFoldDB" id="A0A4R4ZU68"/>
<dbReference type="Gene3D" id="2.60.20.30">
    <property type="match status" value="1"/>
</dbReference>
<evidence type="ECO:0000313" key="2">
    <source>
        <dbReference type="Proteomes" id="UP000295124"/>
    </source>
</evidence>
<accession>A0A4R4ZU68</accession>
<dbReference type="Proteomes" id="UP000295124">
    <property type="component" value="Unassembled WGS sequence"/>
</dbReference>
<dbReference type="EMBL" id="SMKX01000005">
    <property type="protein sequence ID" value="TDD62681.1"/>
    <property type="molecule type" value="Genomic_DNA"/>
</dbReference>